<evidence type="ECO:0000256" key="6">
    <source>
        <dbReference type="ARBA" id="ARBA00022490"/>
    </source>
</evidence>
<feature type="compositionally biased region" description="Acidic residues" evidence="12">
    <location>
        <begin position="173"/>
        <end position="182"/>
    </location>
</feature>
<dbReference type="Pfam" id="PF05786">
    <property type="entry name" value="Cnd2"/>
    <property type="match status" value="2"/>
</dbReference>
<keyword evidence="8 11" id="KW-0498">Mitosis</keyword>
<keyword evidence="14" id="KW-1185">Reference proteome</keyword>
<accession>A0A9P0F4X3</accession>
<dbReference type="AlphaFoldDB" id="A0A9P0F4X3"/>
<dbReference type="Proteomes" id="UP001152759">
    <property type="component" value="Chromosome 4"/>
</dbReference>
<evidence type="ECO:0000256" key="5">
    <source>
        <dbReference type="ARBA" id="ARBA00022454"/>
    </source>
</evidence>
<keyword evidence="6" id="KW-0963">Cytoplasm</keyword>
<name>A0A9P0F4X3_BEMTA</name>
<evidence type="ECO:0000256" key="1">
    <source>
        <dbReference type="ARBA" id="ARBA00004286"/>
    </source>
</evidence>
<evidence type="ECO:0000256" key="2">
    <source>
        <dbReference type="ARBA" id="ARBA00004496"/>
    </source>
</evidence>
<organism evidence="13 14">
    <name type="scientific">Bemisia tabaci</name>
    <name type="common">Sweetpotato whitefly</name>
    <name type="synonym">Aleurodes tabaci</name>
    <dbReference type="NCBI Taxonomy" id="7038"/>
    <lineage>
        <taxon>Eukaryota</taxon>
        <taxon>Metazoa</taxon>
        <taxon>Ecdysozoa</taxon>
        <taxon>Arthropoda</taxon>
        <taxon>Hexapoda</taxon>
        <taxon>Insecta</taxon>
        <taxon>Pterygota</taxon>
        <taxon>Neoptera</taxon>
        <taxon>Paraneoptera</taxon>
        <taxon>Hemiptera</taxon>
        <taxon>Sternorrhyncha</taxon>
        <taxon>Aleyrodoidea</taxon>
        <taxon>Aleyrodidae</taxon>
        <taxon>Aleyrodinae</taxon>
        <taxon>Bemisia</taxon>
    </lineage>
</organism>
<keyword evidence="10 11" id="KW-0131">Cell cycle</keyword>
<comment type="subcellular location">
    <subcellularLocation>
        <location evidence="1">Chromosome</location>
    </subcellularLocation>
    <subcellularLocation>
        <location evidence="2">Cytoplasm</location>
    </subcellularLocation>
</comment>
<comment type="function">
    <text evidence="11">Regulatory subunit of the condensin complex, a complex required for conversion of interphase chromatin into mitotic-like condense chromosomes.</text>
</comment>
<evidence type="ECO:0000256" key="4">
    <source>
        <dbReference type="ARBA" id="ARBA00016065"/>
    </source>
</evidence>
<evidence type="ECO:0000256" key="11">
    <source>
        <dbReference type="PIRNR" id="PIRNR017126"/>
    </source>
</evidence>
<evidence type="ECO:0000256" key="8">
    <source>
        <dbReference type="ARBA" id="ARBA00022776"/>
    </source>
</evidence>
<dbReference type="InterPro" id="IPR022816">
    <property type="entry name" value="Condensin_barren_su2"/>
</dbReference>
<evidence type="ECO:0000256" key="9">
    <source>
        <dbReference type="ARBA" id="ARBA00023067"/>
    </source>
</evidence>
<feature type="region of interest" description="Disordered" evidence="12">
    <location>
        <begin position="163"/>
        <end position="210"/>
    </location>
</feature>
<dbReference type="GO" id="GO:0051301">
    <property type="term" value="P:cell division"/>
    <property type="evidence" value="ECO:0007669"/>
    <property type="project" value="UniProtKB-KW"/>
</dbReference>
<keyword evidence="7 11" id="KW-0132">Cell division</keyword>
<proteinExistence type="inferred from homology"/>
<dbReference type="PANTHER" id="PTHR13108:SF9">
    <property type="entry name" value="CONDENSIN COMPLEX SUBUNIT 2"/>
    <property type="match status" value="1"/>
</dbReference>
<dbReference type="GO" id="GO:0000796">
    <property type="term" value="C:condensin complex"/>
    <property type="evidence" value="ECO:0007669"/>
    <property type="project" value="InterPro"/>
</dbReference>
<keyword evidence="9 11" id="KW-0226">DNA condensation</keyword>
<evidence type="ECO:0000256" key="12">
    <source>
        <dbReference type="SAM" id="MobiDB-lite"/>
    </source>
</evidence>
<feature type="compositionally biased region" description="Basic residues" evidence="12">
    <location>
        <begin position="191"/>
        <end position="201"/>
    </location>
</feature>
<dbReference type="KEGG" id="btab:109037972"/>
<comment type="similarity">
    <text evidence="3 11">Belongs to the CND2 (condensin subunit 2) family.</text>
</comment>
<sequence>MSKTMTKTPVVTRPSKRSYVIHDLFEEDGEEPLANDDEKEKLEYRRRLAAEEEAERKKSIAGFEDGRRSFGGHLPALTAQQLSEHYNNCLQLFNENKINQKNAFNLQLIDYMAMMLKKRDKQMDNFSVVSCTLDASTKIYAYRVDHVHSDALKMAGGLAAAEASNKNKSKDSDDSDGADGDGESPKEKGKEKLKRRKKFKQRNTIVPNPESLNRKNFELGSWNTRMLIEAGEASILSNATLIGESCAMQLNNDTKYWVTDDNSNQVFPDKDVPVKIPEIPNNAKISETLNGFSIVNWDENEDMDDEEMEENADPQKTDDTFIDKNLVFDINEPTQPVPDFEPDYFDDRPDDDFDSDVEEVLGQQRTKTARKSTKDAITDIHQLISTEPLEYSYFQNSLISMWRGPAHWKIKPISKLQQDMEMKQGQQKKKDKLKRGKAPIDICFESPVKKNFKVEFKQSRQTQLTKVTIMKWSRGRVTSSPDAHYSPTSLFRLFLRPCLYVRSKPLEKEVDLEDEVENVVRPFEEANEEKAATEAEPGLDMTGDQAAGAEMEMDDDPGMDNDDAGSFHSCVADDADLPNTDALTTEPTPMDAFVGDNLVEAPNKVAKLSIQYALRPKVVDMKKLKGAIWESICQQTDINKENTPKKSSSVEKMKSIKFSEILDQIKTILPKKLAEDLNCSLCLVALLHLANEKNLCVEGVPDHSDLMISQG</sequence>
<dbReference type="GO" id="GO:0007076">
    <property type="term" value="P:mitotic chromosome condensation"/>
    <property type="evidence" value="ECO:0007669"/>
    <property type="project" value="InterPro"/>
</dbReference>
<dbReference type="EMBL" id="OU963865">
    <property type="protein sequence ID" value="CAH0389112.1"/>
    <property type="molecule type" value="Genomic_DNA"/>
</dbReference>
<evidence type="ECO:0000313" key="14">
    <source>
        <dbReference type="Proteomes" id="UP001152759"/>
    </source>
</evidence>
<evidence type="ECO:0000256" key="7">
    <source>
        <dbReference type="ARBA" id="ARBA00022618"/>
    </source>
</evidence>
<dbReference type="GO" id="GO:0005737">
    <property type="term" value="C:cytoplasm"/>
    <property type="evidence" value="ECO:0007669"/>
    <property type="project" value="UniProtKB-SubCell"/>
</dbReference>
<dbReference type="GO" id="GO:0003682">
    <property type="term" value="F:chromatin binding"/>
    <property type="evidence" value="ECO:0007669"/>
    <property type="project" value="TreeGrafter"/>
</dbReference>
<dbReference type="PANTHER" id="PTHR13108">
    <property type="entry name" value="CONDENSIN COMPLEX SUBUNIT 2"/>
    <property type="match status" value="1"/>
</dbReference>
<evidence type="ECO:0000256" key="3">
    <source>
        <dbReference type="ARBA" id="ARBA00009471"/>
    </source>
</evidence>
<reference evidence="13" key="1">
    <citation type="submission" date="2021-12" db="EMBL/GenBank/DDBJ databases">
        <authorList>
            <person name="King R."/>
        </authorList>
    </citation>
    <scope>NUCLEOTIDE SEQUENCE</scope>
</reference>
<evidence type="ECO:0000256" key="10">
    <source>
        <dbReference type="ARBA" id="ARBA00023306"/>
    </source>
</evidence>
<evidence type="ECO:0000313" key="13">
    <source>
        <dbReference type="EMBL" id="CAH0389112.1"/>
    </source>
</evidence>
<gene>
    <name evidence="13" type="ORF">BEMITA_LOCUS7977</name>
</gene>
<protein>
    <recommendedName>
        <fullName evidence="4 11">Condensin complex subunit 2</fullName>
    </recommendedName>
</protein>
<dbReference type="PIRSF" id="PIRSF017126">
    <property type="entry name" value="Condensin_H"/>
    <property type="match status" value="1"/>
</dbReference>
<dbReference type="OrthoDB" id="362021at2759"/>
<keyword evidence="5" id="KW-0158">Chromosome</keyword>